<dbReference type="RefSeq" id="WP_155259015.1">
    <property type="nucleotide sequence ID" value="NZ_CP094242.1"/>
</dbReference>
<gene>
    <name evidence="1" type="ORF">MCC93_13910</name>
    <name evidence="2" type="ORF">MON37_09940</name>
</gene>
<name>A0A0C1GZY0_9NEIS</name>
<dbReference type="AlphaFoldDB" id="A0A0C1GZY0"/>
<keyword evidence="4" id="KW-1185">Reference proteome</keyword>
<dbReference type="Proteomes" id="UP000829504">
    <property type="component" value="Chromosome"/>
</dbReference>
<proteinExistence type="predicted"/>
<dbReference type="EMBL" id="CP094242">
    <property type="protein sequence ID" value="UNV86964.1"/>
    <property type="molecule type" value="Genomic_DNA"/>
</dbReference>
<reference evidence="2 4" key="2">
    <citation type="submission" date="2022-03" db="EMBL/GenBank/DDBJ databases">
        <title>Genome sequencing of Morococcus cerebrosus.</title>
        <authorList>
            <person name="Baek M.-G."/>
            <person name="Yi H."/>
        </authorList>
    </citation>
    <scope>NUCLEOTIDE SEQUENCE [LARGE SCALE GENOMIC DNA]</scope>
    <source>
        <strain evidence="2 4">CIP 81.93</strain>
    </source>
</reference>
<reference evidence="1 3" key="1">
    <citation type="submission" date="2014-12" db="EMBL/GenBank/DDBJ databases">
        <title>Genome sequence of Morococcus cerebrosus.</title>
        <authorList>
            <person name="Shin S.-K."/>
            <person name="Yi H."/>
        </authorList>
    </citation>
    <scope>NUCLEOTIDE SEQUENCE [LARGE SCALE GENOMIC DNA]</scope>
    <source>
        <strain evidence="1 3">CIP 81.93</strain>
    </source>
</reference>
<evidence type="ECO:0000313" key="2">
    <source>
        <dbReference type="EMBL" id="UNV86964.1"/>
    </source>
</evidence>
<organism evidence="1 3">
    <name type="scientific">Morococcus cerebrosus</name>
    <dbReference type="NCBI Taxonomy" id="1056807"/>
    <lineage>
        <taxon>Bacteria</taxon>
        <taxon>Pseudomonadati</taxon>
        <taxon>Pseudomonadota</taxon>
        <taxon>Betaproteobacteria</taxon>
        <taxon>Neisseriales</taxon>
        <taxon>Neisseriaceae</taxon>
        <taxon>Morococcus</taxon>
    </lineage>
</organism>
<evidence type="ECO:0000313" key="1">
    <source>
        <dbReference type="EMBL" id="KIC07412.1"/>
    </source>
</evidence>
<protein>
    <submittedName>
        <fullName evidence="1">Uncharacterized protein</fullName>
    </submittedName>
</protein>
<sequence length="49" mass="5456">MKRVKGRLKNSDDLQTGGILPCKRFAVSFCKGRLKGVLLFQTTSKIAMI</sequence>
<dbReference type="EMBL" id="JUFZ01000055">
    <property type="protein sequence ID" value="KIC07412.1"/>
    <property type="molecule type" value="Genomic_DNA"/>
</dbReference>
<evidence type="ECO:0000313" key="4">
    <source>
        <dbReference type="Proteomes" id="UP000829504"/>
    </source>
</evidence>
<evidence type="ECO:0000313" key="3">
    <source>
        <dbReference type="Proteomes" id="UP000031390"/>
    </source>
</evidence>
<dbReference type="PATRIC" id="fig|1056807.3.peg.1339"/>
<accession>A0A0C1GZY0</accession>
<dbReference type="Proteomes" id="UP000031390">
    <property type="component" value="Unassembled WGS sequence"/>
</dbReference>